<evidence type="ECO:0000313" key="19">
    <source>
        <dbReference type="Proteomes" id="UP001390339"/>
    </source>
</evidence>
<keyword evidence="13 17" id="KW-0472">Membrane</keyword>
<evidence type="ECO:0000256" key="16">
    <source>
        <dbReference type="SAM" id="MobiDB-lite"/>
    </source>
</evidence>
<keyword evidence="9" id="KW-0319">Glycerol metabolism</keyword>
<comment type="pathway">
    <text evidence="3">Lipid metabolism.</text>
</comment>
<feature type="transmembrane region" description="Helical" evidence="17">
    <location>
        <begin position="359"/>
        <end position="384"/>
    </location>
</feature>
<reference evidence="18 19" key="1">
    <citation type="journal article" date="2024" name="IMA Fungus">
        <title>Apiospora arundinis, a panoply of carbohydrate-active enzymes and secondary metabolites.</title>
        <authorList>
            <person name="Sorensen T."/>
            <person name="Petersen C."/>
            <person name="Muurmann A.T."/>
            <person name="Christiansen J.V."/>
            <person name="Brundto M.L."/>
            <person name="Overgaard C.K."/>
            <person name="Boysen A.T."/>
            <person name="Wollenberg R.D."/>
            <person name="Larsen T.O."/>
            <person name="Sorensen J.L."/>
            <person name="Nielsen K.L."/>
            <person name="Sondergaard T.E."/>
        </authorList>
    </citation>
    <scope>NUCLEOTIDE SEQUENCE [LARGE SCALE GENOMIC DNA]</scope>
    <source>
        <strain evidence="18 19">AAU 773</strain>
    </source>
</reference>
<sequence>MRATTLRTDSETTESPQQSSEAKARLSNEATSLQAARKSFEAAAEKAPKVAKLATKKSSSKPDRNEKPATTEEAPINESKRRIEQQSRLPRSPETTSTATFSERSKVDTPSRNPHSLDFSRQSKIPSPSAAPETRTHRRTPSSAASVASAVSDEPSSPATTVDTPSPKPGAWLRSGSNRKLFNKSSSEVITVMGEQGAPNGSKDESFVHASEAPEVIQLGEKEAEVTGEKQPEESHASSMSHTSENTLAEEHPTSTETSGGASYAEALKEGPNGHENGASPETEEAPGTHGINPNPQEQEAGSDDSYPDLDPLTIEERHTHEPVDPPQSSGGRIRWAPFNVPAERRLQTLTVLFHCTCIAVSVSVFFALCANPFVWPLLIIYLLHMLTSKAATDGSLKYRSEWFRSSYMWHLFAGYFPAKLHKTHNLAPTRKYIFGYHPHGIISHGAFAAFATDALDFSGKFPGITNTLLTLDNNFRIPLYRDYILAMGVRSVSKESIVNILTRGGSNKEGMGRAVTIVIGGARESLEAQPGQLRLILKERKGFIKIAIRTGADLVPVLAFGENELYHQLQPHEHPFVHRVQMFILKVWKFTLPFLHGRGIFNYDVGMMPYRHPLNIVVGAPVKVNQSNTVDDKEVDRLHELYVTELEKVWDKYKDEFSPDRKEDLQILS</sequence>
<dbReference type="CDD" id="cd07987">
    <property type="entry name" value="LPLAT_MGAT-like"/>
    <property type="match status" value="1"/>
</dbReference>
<protein>
    <recommendedName>
        <fullName evidence="5">diacylglycerol O-acyltransferase</fullName>
        <ecNumber evidence="5">2.3.1.20</ecNumber>
    </recommendedName>
</protein>
<feature type="compositionally biased region" description="Polar residues" evidence="16">
    <location>
        <begin position="110"/>
        <end position="126"/>
    </location>
</feature>
<evidence type="ECO:0000256" key="17">
    <source>
        <dbReference type="SAM" id="Phobius"/>
    </source>
</evidence>
<comment type="subcellular location">
    <subcellularLocation>
        <location evidence="1">Endoplasmic reticulum membrane</location>
        <topology evidence="1">Multi-pass membrane protein</topology>
    </subcellularLocation>
</comment>
<keyword evidence="19" id="KW-1185">Reference proteome</keyword>
<feature type="compositionally biased region" description="Polar residues" evidence="16">
    <location>
        <begin position="237"/>
        <end position="247"/>
    </location>
</feature>
<comment type="catalytic activity">
    <reaction evidence="15">
        <text>an acyl-CoA + a 1,2-diacyl-sn-glycerol = a triacyl-sn-glycerol + CoA</text>
        <dbReference type="Rhea" id="RHEA:10868"/>
        <dbReference type="ChEBI" id="CHEBI:17815"/>
        <dbReference type="ChEBI" id="CHEBI:57287"/>
        <dbReference type="ChEBI" id="CHEBI:58342"/>
        <dbReference type="ChEBI" id="CHEBI:64615"/>
        <dbReference type="EC" id="2.3.1.20"/>
    </reaction>
</comment>
<feature type="region of interest" description="Disordered" evidence="16">
    <location>
        <begin position="1"/>
        <end position="312"/>
    </location>
</feature>
<dbReference type="InterPro" id="IPR007130">
    <property type="entry name" value="DAGAT"/>
</dbReference>
<keyword evidence="6" id="KW-0444">Lipid biosynthesis</keyword>
<evidence type="ECO:0000256" key="7">
    <source>
        <dbReference type="ARBA" id="ARBA00022679"/>
    </source>
</evidence>
<keyword evidence="14 18" id="KW-0012">Acyltransferase</keyword>
<evidence type="ECO:0000256" key="2">
    <source>
        <dbReference type="ARBA" id="ARBA00004771"/>
    </source>
</evidence>
<evidence type="ECO:0000256" key="10">
    <source>
        <dbReference type="ARBA" id="ARBA00022824"/>
    </source>
</evidence>
<evidence type="ECO:0000256" key="3">
    <source>
        <dbReference type="ARBA" id="ARBA00005189"/>
    </source>
</evidence>
<evidence type="ECO:0000256" key="5">
    <source>
        <dbReference type="ARBA" id="ARBA00013244"/>
    </source>
</evidence>
<keyword evidence="12" id="KW-0443">Lipid metabolism</keyword>
<evidence type="ECO:0000256" key="8">
    <source>
        <dbReference type="ARBA" id="ARBA00022692"/>
    </source>
</evidence>
<evidence type="ECO:0000256" key="12">
    <source>
        <dbReference type="ARBA" id="ARBA00023098"/>
    </source>
</evidence>
<keyword evidence="10" id="KW-0256">Endoplasmic reticulum</keyword>
<feature type="compositionally biased region" description="Polar residues" evidence="16">
    <location>
        <begin position="175"/>
        <end position="189"/>
    </location>
</feature>
<evidence type="ECO:0000256" key="1">
    <source>
        <dbReference type="ARBA" id="ARBA00004477"/>
    </source>
</evidence>
<name>A0ABR2J5X8_9PEZI</name>
<evidence type="ECO:0000313" key="18">
    <source>
        <dbReference type="EMBL" id="KAK8873193.1"/>
    </source>
</evidence>
<organism evidence="18 19">
    <name type="scientific">Apiospora arundinis</name>
    <dbReference type="NCBI Taxonomy" id="335852"/>
    <lineage>
        <taxon>Eukaryota</taxon>
        <taxon>Fungi</taxon>
        <taxon>Dikarya</taxon>
        <taxon>Ascomycota</taxon>
        <taxon>Pezizomycotina</taxon>
        <taxon>Sordariomycetes</taxon>
        <taxon>Xylariomycetidae</taxon>
        <taxon>Amphisphaeriales</taxon>
        <taxon>Apiosporaceae</taxon>
        <taxon>Apiospora</taxon>
    </lineage>
</organism>
<evidence type="ECO:0000256" key="11">
    <source>
        <dbReference type="ARBA" id="ARBA00022989"/>
    </source>
</evidence>
<accession>A0ABR2J5X8</accession>
<feature type="compositionally biased region" description="Low complexity" evidence="16">
    <location>
        <begin position="141"/>
        <end position="159"/>
    </location>
</feature>
<feature type="compositionally biased region" description="Basic and acidic residues" evidence="16">
    <location>
        <begin position="60"/>
        <end position="70"/>
    </location>
</feature>
<comment type="caution">
    <text evidence="18">The sequence shown here is derived from an EMBL/GenBank/DDBJ whole genome shotgun (WGS) entry which is preliminary data.</text>
</comment>
<dbReference type="Pfam" id="PF03982">
    <property type="entry name" value="DAGAT"/>
    <property type="match status" value="1"/>
</dbReference>
<evidence type="ECO:0000256" key="4">
    <source>
        <dbReference type="ARBA" id="ARBA00005420"/>
    </source>
</evidence>
<dbReference type="EMBL" id="JAPCWZ010000003">
    <property type="protein sequence ID" value="KAK8873193.1"/>
    <property type="molecule type" value="Genomic_DNA"/>
</dbReference>
<comment type="pathway">
    <text evidence="2">Glycerolipid metabolism; triacylglycerol biosynthesis.</text>
</comment>
<dbReference type="GO" id="GO:0016746">
    <property type="term" value="F:acyltransferase activity"/>
    <property type="evidence" value="ECO:0007669"/>
    <property type="project" value="UniProtKB-KW"/>
</dbReference>
<evidence type="ECO:0000256" key="9">
    <source>
        <dbReference type="ARBA" id="ARBA00022798"/>
    </source>
</evidence>
<comment type="similarity">
    <text evidence="4">Belongs to the diacylglycerol acyltransferase family.</text>
</comment>
<dbReference type="Proteomes" id="UP001390339">
    <property type="component" value="Unassembled WGS sequence"/>
</dbReference>
<gene>
    <name evidence="18" type="ORF">PGQ11_003707</name>
</gene>
<dbReference type="PANTHER" id="PTHR12317:SF0">
    <property type="entry name" value="ACYLTRANSFERASE"/>
    <property type="match status" value="1"/>
</dbReference>
<evidence type="ECO:0000256" key="13">
    <source>
        <dbReference type="ARBA" id="ARBA00023136"/>
    </source>
</evidence>
<dbReference type="EC" id="2.3.1.20" evidence="5"/>
<keyword evidence="8 17" id="KW-0812">Transmembrane</keyword>
<proteinExistence type="inferred from homology"/>
<feature type="compositionally biased region" description="Basic and acidic residues" evidence="16">
    <location>
        <begin position="38"/>
        <end position="48"/>
    </location>
</feature>
<feature type="compositionally biased region" description="Polar residues" evidence="16">
    <location>
        <begin position="86"/>
        <end position="102"/>
    </location>
</feature>
<evidence type="ECO:0000256" key="15">
    <source>
        <dbReference type="ARBA" id="ARBA00048109"/>
    </source>
</evidence>
<keyword evidence="7" id="KW-0808">Transferase</keyword>
<evidence type="ECO:0000256" key="14">
    <source>
        <dbReference type="ARBA" id="ARBA00023315"/>
    </source>
</evidence>
<evidence type="ECO:0000256" key="6">
    <source>
        <dbReference type="ARBA" id="ARBA00022516"/>
    </source>
</evidence>
<keyword evidence="11 17" id="KW-1133">Transmembrane helix</keyword>
<dbReference type="PANTHER" id="PTHR12317">
    <property type="entry name" value="DIACYLGLYCEROL O-ACYLTRANSFERASE"/>
    <property type="match status" value="1"/>
</dbReference>
<feature type="compositionally biased region" description="Basic and acidic residues" evidence="16">
    <location>
        <begin position="220"/>
        <end position="236"/>
    </location>
</feature>